<organism evidence="2 3">
    <name type="scientific">Ancylomarina longa</name>
    <dbReference type="NCBI Taxonomy" id="2487017"/>
    <lineage>
        <taxon>Bacteria</taxon>
        <taxon>Pseudomonadati</taxon>
        <taxon>Bacteroidota</taxon>
        <taxon>Bacteroidia</taxon>
        <taxon>Marinilabiliales</taxon>
        <taxon>Marinifilaceae</taxon>
        <taxon>Ancylomarina</taxon>
    </lineage>
</organism>
<dbReference type="Proteomes" id="UP000282985">
    <property type="component" value="Unassembled WGS sequence"/>
</dbReference>
<name>A0A434AYS2_9BACT</name>
<dbReference type="InterPro" id="IPR035386">
    <property type="entry name" value="Arm-DNA-bind_5"/>
</dbReference>
<dbReference type="EMBL" id="RJJX01000002">
    <property type="protein sequence ID" value="RUT79728.1"/>
    <property type="molecule type" value="Genomic_DNA"/>
</dbReference>
<dbReference type="RefSeq" id="WP_127342549.1">
    <property type="nucleotide sequence ID" value="NZ_RJJX01000002.1"/>
</dbReference>
<gene>
    <name evidence="2" type="ORF">DLK05_03115</name>
</gene>
<accession>A0A434AYS2</accession>
<reference evidence="2 3" key="1">
    <citation type="submission" date="2018-11" db="EMBL/GenBank/DDBJ databases">
        <title>Parancylomarina longa gen. nov., sp. nov., isolated from sediments of southern Okinawa.</title>
        <authorList>
            <person name="Fu T."/>
        </authorList>
    </citation>
    <scope>NUCLEOTIDE SEQUENCE [LARGE SCALE GENOMIC DNA]</scope>
    <source>
        <strain evidence="2 3">T3-2 S1-C</strain>
    </source>
</reference>
<keyword evidence="3" id="KW-1185">Reference proteome</keyword>
<protein>
    <recommendedName>
        <fullName evidence="1">Arm DNA-binding domain-containing protein</fullName>
    </recommendedName>
</protein>
<feature type="domain" description="Arm DNA-binding" evidence="1">
    <location>
        <begin position="2"/>
        <end position="43"/>
    </location>
</feature>
<dbReference type="OrthoDB" id="1112270at2"/>
<evidence type="ECO:0000259" key="1">
    <source>
        <dbReference type="Pfam" id="PF17293"/>
    </source>
</evidence>
<sequence>MLDTRKAKKNGTFPIKLAVSHKSKTSYLLAKISIPEKYRDNERIKRLISCHAFVFPYFYQSKLTGIKIRGNRAGKSIADTINRSL</sequence>
<evidence type="ECO:0000313" key="2">
    <source>
        <dbReference type="EMBL" id="RUT79728.1"/>
    </source>
</evidence>
<dbReference type="AlphaFoldDB" id="A0A434AYS2"/>
<dbReference type="Pfam" id="PF17293">
    <property type="entry name" value="Arm-DNA-bind_5"/>
    <property type="match status" value="1"/>
</dbReference>
<comment type="caution">
    <text evidence="2">The sequence shown here is derived from an EMBL/GenBank/DDBJ whole genome shotgun (WGS) entry which is preliminary data.</text>
</comment>
<evidence type="ECO:0000313" key="3">
    <source>
        <dbReference type="Proteomes" id="UP000282985"/>
    </source>
</evidence>
<proteinExistence type="predicted"/>